<name>A0A1G8MM68_9BACI</name>
<protein>
    <submittedName>
        <fullName evidence="7">Cation:H+ antiporter</fullName>
    </submittedName>
</protein>
<evidence type="ECO:0000313" key="7">
    <source>
        <dbReference type="EMBL" id="SDI68936.1"/>
    </source>
</evidence>
<proteinExistence type="predicted"/>
<dbReference type="Gene3D" id="1.20.1420.30">
    <property type="entry name" value="NCX, central ion-binding region"/>
    <property type="match status" value="1"/>
</dbReference>
<dbReference type="InterPro" id="IPR044880">
    <property type="entry name" value="NCX_ion-bd_dom_sf"/>
</dbReference>
<evidence type="ECO:0000313" key="8">
    <source>
        <dbReference type="Proteomes" id="UP000199017"/>
    </source>
</evidence>
<keyword evidence="8" id="KW-1185">Reference proteome</keyword>
<sequence length="110" mass="11663">MFIAASIVSSISAIRLSKHADIISKETKIGGLLAGTILLAVATSLPELTTTISASIIGNADIAVGGGLGSILFNIFVLLVLDIFFRNKRLFLRVSDNHIYTGILLSCFVQ</sequence>
<dbReference type="GO" id="GO:0055085">
    <property type="term" value="P:transmembrane transport"/>
    <property type="evidence" value="ECO:0007669"/>
    <property type="project" value="InterPro"/>
</dbReference>
<dbReference type="EMBL" id="FNDU01000010">
    <property type="protein sequence ID" value="SDI68936.1"/>
    <property type="molecule type" value="Genomic_DNA"/>
</dbReference>
<evidence type="ECO:0000256" key="4">
    <source>
        <dbReference type="ARBA" id="ARBA00023136"/>
    </source>
</evidence>
<evidence type="ECO:0000256" key="2">
    <source>
        <dbReference type="ARBA" id="ARBA00022692"/>
    </source>
</evidence>
<dbReference type="InterPro" id="IPR004837">
    <property type="entry name" value="NaCa_Exmemb"/>
</dbReference>
<keyword evidence="2 5" id="KW-0812">Transmembrane</keyword>
<dbReference type="RefSeq" id="WP_170031788.1">
    <property type="nucleotide sequence ID" value="NZ_FNDU01000010.1"/>
</dbReference>
<feature type="transmembrane region" description="Helical" evidence="5">
    <location>
        <begin position="32"/>
        <end position="56"/>
    </location>
</feature>
<evidence type="ECO:0000259" key="6">
    <source>
        <dbReference type="Pfam" id="PF01699"/>
    </source>
</evidence>
<keyword evidence="3 5" id="KW-1133">Transmembrane helix</keyword>
<dbReference type="STRING" id="930129.SAMN05216352_110103"/>
<accession>A0A1G8MM68</accession>
<evidence type="ECO:0000256" key="1">
    <source>
        <dbReference type="ARBA" id="ARBA00004141"/>
    </source>
</evidence>
<reference evidence="7 8" key="1">
    <citation type="submission" date="2016-10" db="EMBL/GenBank/DDBJ databases">
        <authorList>
            <person name="de Groot N.N."/>
        </authorList>
    </citation>
    <scope>NUCLEOTIDE SEQUENCE [LARGE SCALE GENOMIC DNA]</scope>
    <source>
        <strain evidence="8">P4B,CCM 7963,CECT 7998,DSM 25260,IBRC-M 10614,KCTC 13821</strain>
    </source>
</reference>
<dbReference type="GO" id="GO:0016020">
    <property type="term" value="C:membrane"/>
    <property type="evidence" value="ECO:0007669"/>
    <property type="project" value="UniProtKB-SubCell"/>
</dbReference>
<dbReference type="Proteomes" id="UP000199017">
    <property type="component" value="Unassembled WGS sequence"/>
</dbReference>
<dbReference type="Pfam" id="PF01699">
    <property type="entry name" value="Na_Ca_ex"/>
    <property type="match status" value="1"/>
</dbReference>
<feature type="domain" description="Sodium/calcium exchanger membrane region" evidence="6">
    <location>
        <begin position="1"/>
        <end position="96"/>
    </location>
</feature>
<evidence type="ECO:0000256" key="3">
    <source>
        <dbReference type="ARBA" id="ARBA00022989"/>
    </source>
</evidence>
<keyword evidence="4 5" id="KW-0472">Membrane</keyword>
<dbReference type="AlphaFoldDB" id="A0A1G8MM68"/>
<organism evidence="7 8">
    <name type="scientific">Alteribacillus bidgolensis</name>
    <dbReference type="NCBI Taxonomy" id="930129"/>
    <lineage>
        <taxon>Bacteria</taxon>
        <taxon>Bacillati</taxon>
        <taxon>Bacillota</taxon>
        <taxon>Bacilli</taxon>
        <taxon>Bacillales</taxon>
        <taxon>Bacillaceae</taxon>
        <taxon>Alteribacillus</taxon>
    </lineage>
</organism>
<feature type="transmembrane region" description="Helical" evidence="5">
    <location>
        <begin position="62"/>
        <end position="85"/>
    </location>
</feature>
<gene>
    <name evidence="7" type="ORF">SAMN05216352_110103</name>
</gene>
<evidence type="ECO:0000256" key="5">
    <source>
        <dbReference type="SAM" id="Phobius"/>
    </source>
</evidence>
<comment type="subcellular location">
    <subcellularLocation>
        <location evidence="1">Membrane</location>
        <topology evidence="1">Multi-pass membrane protein</topology>
    </subcellularLocation>
</comment>